<dbReference type="Pfam" id="PF12680">
    <property type="entry name" value="SnoaL_2"/>
    <property type="match status" value="1"/>
</dbReference>
<dbReference type="Proteomes" id="UP000190188">
    <property type="component" value="Unassembled WGS sequence"/>
</dbReference>
<name>A0A1T2XHW2_9BACL</name>
<dbReference type="OrthoDB" id="7876517at2"/>
<protein>
    <submittedName>
        <fullName evidence="2">DUF4440 domain-containing protein</fullName>
    </submittedName>
</protein>
<dbReference type="AlphaFoldDB" id="A0A1T2XHW2"/>
<dbReference type="SUPFAM" id="SSF54427">
    <property type="entry name" value="NTF2-like"/>
    <property type="match status" value="1"/>
</dbReference>
<proteinExistence type="predicted"/>
<dbReference type="InterPro" id="IPR032710">
    <property type="entry name" value="NTF2-like_dom_sf"/>
</dbReference>
<sequence length="131" mass="14800">MPSQLANIDIIRHTYEGPQYLLAALTESTEWTEAAGYPYGGTYHGVASIKENVFDRLGTEWDGFTPTVHVYHEFKDKDIIIAEGTYTGVYKATGRSIHADFVHVWELDSGKIVKFKQYVDSHIVVQAMTNE</sequence>
<keyword evidence="3" id="KW-1185">Reference proteome</keyword>
<reference evidence="2 3" key="1">
    <citation type="submission" date="2017-01" db="EMBL/GenBank/DDBJ databases">
        <title>Genome analysis of Paenibacillus selenitrireducens ES3-24.</title>
        <authorList>
            <person name="Xu D."/>
            <person name="Yao R."/>
            <person name="Zheng S."/>
        </authorList>
    </citation>
    <scope>NUCLEOTIDE SEQUENCE [LARGE SCALE GENOMIC DNA]</scope>
    <source>
        <strain evidence="2 3">ES3-24</strain>
    </source>
</reference>
<gene>
    <name evidence="2" type="ORF">BVG16_10450</name>
</gene>
<dbReference type="PANTHER" id="PTHR41252">
    <property type="entry name" value="BLR2505 PROTEIN"/>
    <property type="match status" value="1"/>
</dbReference>
<dbReference type="RefSeq" id="WP_078498479.1">
    <property type="nucleotide sequence ID" value="NZ_MSZX01000003.1"/>
</dbReference>
<dbReference type="STRING" id="1324314.BVG16_10450"/>
<evidence type="ECO:0000259" key="1">
    <source>
        <dbReference type="Pfam" id="PF12680"/>
    </source>
</evidence>
<comment type="caution">
    <text evidence="2">The sequence shown here is derived from an EMBL/GenBank/DDBJ whole genome shotgun (WGS) entry which is preliminary data.</text>
</comment>
<accession>A0A1T2XHW2</accession>
<dbReference type="InterPro" id="IPR037401">
    <property type="entry name" value="SnoaL-like"/>
</dbReference>
<feature type="domain" description="SnoaL-like" evidence="1">
    <location>
        <begin position="21"/>
        <end position="114"/>
    </location>
</feature>
<organism evidence="2 3">
    <name type="scientific">Paenibacillus selenitireducens</name>
    <dbReference type="NCBI Taxonomy" id="1324314"/>
    <lineage>
        <taxon>Bacteria</taxon>
        <taxon>Bacillati</taxon>
        <taxon>Bacillota</taxon>
        <taxon>Bacilli</taxon>
        <taxon>Bacillales</taxon>
        <taxon>Paenibacillaceae</taxon>
        <taxon>Paenibacillus</taxon>
    </lineage>
</organism>
<evidence type="ECO:0000313" key="3">
    <source>
        <dbReference type="Proteomes" id="UP000190188"/>
    </source>
</evidence>
<dbReference type="PANTHER" id="PTHR41252:SF1">
    <property type="entry name" value="BLR2505 PROTEIN"/>
    <property type="match status" value="1"/>
</dbReference>
<evidence type="ECO:0000313" key="2">
    <source>
        <dbReference type="EMBL" id="OPA79479.1"/>
    </source>
</evidence>
<dbReference type="EMBL" id="MSZX01000003">
    <property type="protein sequence ID" value="OPA79479.1"/>
    <property type="molecule type" value="Genomic_DNA"/>
</dbReference>
<dbReference type="Gene3D" id="3.10.450.50">
    <property type="match status" value="1"/>
</dbReference>